<dbReference type="GO" id="GO:0019825">
    <property type="term" value="F:oxygen binding"/>
    <property type="evidence" value="ECO:0007669"/>
    <property type="project" value="InterPro"/>
</dbReference>
<gene>
    <name evidence="5" type="ORF">EANT1437_LOCUS11233</name>
</gene>
<dbReference type="SUPFAM" id="SSF46458">
    <property type="entry name" value="Globin-like"/>
    <property type="match status" value="1"/>
</dbReference>
<name>A0A7S2S1K5_9STRA</name>
<evidence type="ECO:0000313" key="5">
    <source>
        <dbReference type="EMBL" id="CAD9686780.1"/>
    </source>
</evidence>
<dbReference type="Gene3D" id="1.10.490.10">
    <property type="entry name" value="Globins"/>
    <property type="match status" value="1"/>
</dbReference>
<evidence type="ECO:0000256" key="4">
    <source>
        <dbReference type="ARBA" id="ARBA00023004"/>
    </source>
</evidence>
<dbReference type="GO" id="GO:0020037">
    <property type="term" value="F:heme binding"/>
    <property type="evidence" value="ECO:0007669"/>
    <property type="project" value="InterPro"/>
</dbReference>
<organism evidence="5">
    <name type="scientific">Eucampia antarctica</name>
    <dbReference type="NCBI Taxonomy" id="49252"/>
    <lineage>
        <taxon>Eukaryota</taxon>
        <taxon>Sar</taxon>
        <taxon>Stramenopiles</taxon>
        <taxon>Ochrophyta</taxon>
        <taxon>Bacillariophyta</taxon>
        <taxon>Mediophyceae</taxon>
        <taxon>Biddulphiophycidae</taxon>
        <taxon>Hemiaulales</taxon>
        <taxon>Hemiaulaceae</taxon>
        <taxon>Eucampia</taxon>
    </lineage>
</organism>
<keyword evidence="1" id="KW-0813">Transport</keyword>
<evidence type="ECO:0000256" key="3">
    <source>
        <dbReference type="ARBA" id="ARBA00022723"/>
    </source>
</evidence>
<accession>A0A7S2S1K5</accession>
<reference evidence="5" key="1">
    <citation type="submission" date="2021-01" db="EMBL/GenBank/DDBJ databases">
        <authorList>
            <person name="Corre E."/>
            <person name="Pelletier E."/>
            <person name="Niang G."/>
            <person name="Scheremetjew M."/>
            <person name="Finn R."/>
            <person name="Kale V."/>
            <person name="Holt S."/>
            <person name="Cochrane G."/>
            <person name="Meng A."/>
            <person name="Brown T."/>
            <person name="Cohen L."/>
        </authorList>
    </citation>
    <scope>NUCLEOTIDE SEQUENCE</scope>
    <source>
        <strain evidence="5">CCMP1452</strain>
    </source>
</reference>
<evidence type="ECO:0008006" key="6">
    <source>
        <dbReference type="Google" id="ProtNLM"/>
    </source>
</evidence>
<dbReference type="Pfam" id="PF01152">
    <property type="entry name" value="Bac_globin"/>
    <property type="match status" value="1"/>
</dbReference>
<keyword evidence="2" id="KW-0349">Heme</keyword>
<dbReference type="AlphaFoldDB" id="A0A7S2S1K5"/>
<dbReference type="CDD" id="cd00454">
    <property type="entry name" value="TrHb1_N"/>
    <property type="match status" value="1"/>
</dbReference>
<dbReference type="GO" id="GO:0046872">
    <property type="term" value="F:metal ion binding"/>
    <property type="evidence" value="ECO:0007669"/>
    <property type="project" value="UniProtKB-KW"/>
</dbReference>
<proteinExistence type="predicted"/>
<evidence type="ECO:0000256" key="2">
    <source>
        <dbReference type="ARBA" id="ARBA00022617"/>
    </source>
</evidence>
<dbReference type="InterPro" id="IPR009050">
    <property type="entry name" value="Globin-like_sf"/>
</dbReference>
<evidence type="ECO:0000256" key="1">
    <source>
        <dbReference type="ARBA" id="ARBA00022448"/>
    </source>
</evidence>
<dbReference type="InterPro" id="IPR012292">
    <property type="entry name" value="Globin/Proto"/>
</dbReference>
<dbReference type="EMBL" id="HBHI01021898">
    <property type="protein sequence ID" value="CAD9686780.1"/>
    <property type="molecule type" value="Transcribed_RNA"/>
</dbReference>
<dbReference type="InterPro" id="IPR001486">
    <property type="entry name" value="Hemoglobin_trunc"/>
</dbReference>
<protein>
    <recommendedName>
        <fullName evidence="6">Globin family profile domain-containing protein</fullName>
    </recommendedName>
</protein>
<sequence>MVSGEFLLDRIGGDAALEAAVEGLYSRLVADEKLAPYFKGVDMNRLKTHQRSFFKLAFTKIPESVDVPDLILNKHKRLFKMGLNADHFDMVAGHLIATFESLQVPQALIDEAVGIVAPLRSVFEKGAEIAASA</sequence>
<keyword evidence="3" id="KW-0479">Metal-binding</keyword>
<keyword evidence="4" id="KW-0408">Iron</keyword>